<sequence length="321" mass="32971">MLGILGVTTPFFGLVLAGWWMTRRGLLALEAIPGLNGFVLFFALPCMLLRFSAVTPIAQLLDGAVVAVYLGCAALMSALAVALARLQGQRWPDAAFGTLLAVFPNSGFMGVPLLVALLGPRAAAPSIVALALDMVLTSSLCIALSQLGHPGGVRPALARALRGMAVNPLPWAIAGGTLLSALGWRPPTPVWRIVELLADAASPVALFALGGMLARGPMQRAPGAPRPPAAWDVVALKLIVHPLVVLAAGWAARAAGLPLDPFAAVVLVLVAALPSASYVPILAGRYGAEPGRLAQVVLVSTVGAFASFAMAVAWLQPGMGR</sequence>
<feature type="transmembrane region" description="Helical" evidence="7">
    <location>
        <begin position="94"/>
        <end position="115"/>
    </location>
</feature>
<evidence type="ECO:0000256" key="6">
    <source>
        <dbReference type="ARBA" id="ARBA00023136"/>
    </source>
</evidence>
<feature type="transmembrane region" description="Helical" evidence="7">
    <location>
        <begin position="262"/>
        <end position="281"/>
    </location>
</feature>
<feature type="transmembrane region" description="Helical" evidence="7">
    <location>
        <begin position="293"/>
        <end position="315"/>
    </location>
</feature>
<dbReference type="RefSeq" id="WP_210804235.1">
    <property type="nucleotide sequence ID" value="NZ_JAGQDE010000031.1"/>
</dbReference>
<dbReference type="Proteomes" id="UP000678374">
    <property type="component" value="Unassembled WGS sequence"/>
</dbReference>
<protein>
    <submittedName>
        <fullName evidence="8">AEC family transporter</fullName>
    </submittedName>
</protein>
<dbReference type="InterPro" id="IPR004776">
    <property type="entry name" value="Mem_transp_PIN-like"/>
</dbReference>
<gene>
    <name evidence="8" type="ORF">KAK06_21585</name>
</gene>
<comment type="caution">
    <text evidence="8">The sequence shown here is derived from an EMBL/GenBank/DDBJ whole genome shotgun (WGS) entry which is preliminary data.</text>
</comment>
<dbReference type="GO" id="GO:0016020">
    <property type="term" value="C:membrane"/>
    <property type="evidence" value="ECO:0007669"/>
    <property type="project" value="UniProtKB-SubCell"/>
</dbReference>
<feature type="transmembrane region" description="Helical" evidence="7">
    <location>
        <begin position="60"/>
        <end position="82"/>
    </location>
</feature>
<evidence type="ECO:0000256" key="3">
    <source>
        <dbReference type="ARBA" id="ARBA00022475"/>
    </source>
</evidence>
<evidence type="ECO:0000313" key="8">
    <source>
        <dbReference type="EMBL" id="MBQ0961546.1"/>
    </source>
</evidence>
<keyword evidence="9" id="KW-1185">Reference proteome</keyword>
<evidence type="ECO:0000313" key="9">
    <source>
        <dbReference type="Proteomes" id="UP000678374"/>
    </source>
</evidence>
<feature type="transmembrane region" description="Helical" evidence="7">
    <location>
        <begin position="27"/>
        <end position="48"/>
    </location>
</feature>
<comment type="subcellular location">
    <subcellularLocation>
        <location evidence="1">Membrane</location>
        <topology evidence="1">Multi-pass membrane protein</topology>
    </subcellularLocation>
</comment>
<evidence type="ECO:0000256" key="1">
    <source>
        <dbReference type="ARBA" id="ARBA00004141"/>
    </source>
</evidence>
<organism evidence="8 9">
    <name type="scientific">Ideonella aquatica</name>
    <dbReference type="NCBI Taxonomy" id="2824119"/>
    <lineage>
        <taxon>Bacteria</taxon>
        <taxon>Pseudomonadati</taxon>
        <taxon>Pseudomonadota</taxon>
        <taxon>Betaproteobacteria</taxon>
        <taxon>Burkholderiales</taxon>
        <taxon>Sphaerotilaceae</taxon>
        <taxon>Ideonella</taxon>
    </lineage>
</organism>
<evidence type="ECO:0000256" key="5">
    <source>
        <dbReference type="ARBA" id="ARBA00022989"/>
    </source>
</evidence>
<feature type="transmembrane region" description="Helical" evidence="7">
    <location>
        <begin position="127"/>
        <end position="148"/>
    </location>
</feature>
<dbReference type="Pfam" id="PF03547">
    <property type="entry name" value="Mem_trans"/>
    <property type="match status" value="2"/>
</dbReference>
<dbReference type="AlphaFoldDB" id="A0A940YSA5"/>
<dbReference type="PANTHER" id="PTHR36838">
    <property type="entry name" value="AUXIN EFFLUX CARRIER FAMILY PROTEIN"/>
    <property type="match status" value="1"/>
</dbReference>
<feature type="transmembrane region" description="Helical" evidence="7">
    <location>
        <begin position="234"/>
        <end position="255"/>
    </location>
</feature>
<evidence type="ECO:0000256" key="7">
    <source>
        <dbReference type="SAM" id="Phobius"/>
    </source>
</evidence>
<evidence type="ECO:0000256" key="4">
    <source>
        <dbReference type="ARBA" id="ARBA00022692"/>
    </source>
</evidence>
<evidence type="ECO:0000256" key="2">
    <source>
        <dbReference type="ARBA" id="ARBA00022448"/>
    </source>
</evidence>
<keyword evidence="5 7" id="KW-1133">Transmembrane helix</keyword>
<dbReference type="EMBL" id="JAGQDE010000031">
    <property type="protein sequence ID" value="MBQ0961546.1"/>
    <property type="molecule type" value="Genomic_DNA"/>
</dbReference>
<keyword evidence="4 7" id="KW-0812">Transmembrane</keyword>
<keyword evidence="3" id="KW-1003">Cell membrane</keyword>
<name>A0A940YSA5_9BURK</name>
<keyword evidence="6 7" id="KW-0472">Membrane</keyword>
<keyword evidence="2" id="KW-0813">Transport</keyword>
<proteinExistence type="predicted"/>
<feature type="transmembrane region" description="Helical" evidence="7">
    <location>
        <begin position="196"/>
        <end position="214"/>
    </location>
</feature>
<reference evidence="8" key="1">
    <citation type="submission" date="2021-04" db="EMBL/GenBank/DDBJ databases">
        <title>The genome sequence of Ideonella sp. 4Y11.</title>
        <authorList>
            <person name="Liu Y."/>
        </authorList>
    </citation>
    <scope>NUCLEOTIDE SEQUENCE</scope>
    <source>
        <strain evidence="8">4Y11</strain>
    </source>
</reference>
<accession>A0A940YSA5</accession>
<dbReference type="GO" id="GO:0055085">
    <property type="term" value="P:transmembrane transport"/>
    <property type="evidence" value="ECO:0007669"/>
    <property type="project" value="InterPro"/>
</dbReference>
<dbReference type="PANTHER" id="PTHR36838:SF3">
    <property type="entry name" value="TRANSPORTER AUXIN EFFLUX CARRIER EC FAMILY"/>
    <property type="match status" value="1"/>
</dbReference>